<evidence type="ECO:0000256" key="2">
    <source>
        <dbReference type="SAM" id="SignalP"/>
    </source>
</evidence>
<dbReference type="Gene3D" id="3.30.1150.10">
    <property type="match status" value="1"/>
</dbReference>
<name>A0ABS9ED50_9HYPH</name>
<sequence>MRLGITISAVSHAALIAVGLMSFGQADAFDPQEIEAIPIELVPIEEFSNIRQGSLDSNVIETETPSAVDTETPAELAQPTGNTEEDQPTPKDTPEPSPAPTDNSAPEPTPPTPPTPAPTPEPVEPATQPEEPAPSVPEPVEEPTPEPVEEPVEQYVASDEPAAEPTPVPPSPPAATSAVEKARQAFAAQEAERKRLAEAQRAEEAKKSEEADKISDIINKEDSRGGTTGDGGQKTAGKTTGTAARLTQSERAALAAQMRKCWNPPISALDVDGLTVRLLVDLNRDGSVAGTPQVLDISVTGQVGQATASAAQRAVRRCGPYQLAAEKYEEWRQVDVTFDPRDIR</sequence>
<feature type="compositionally biased region" description="Low complexity" evidence="1">
    <location>
        <begin position="174"/>
        <end position="189"/>
    </location>
</feature>
<dbReference type="Proteomes" id="UP001201217">
    <property type="component" value="Unassembled WGS sequence"/>
</dbReference>
<dbReference type="EMBL" id="JAKGTI010000003">
    <property type="protein sequence ID" value="MCF4099690.1"/>
    <property type="molecule type" value="Genomic_DNA"/>
</dbReference>
<keyword evidence="4" id="KW-1185">Reference proteome</keyword>
<feature type="compositionally biased region" description="Low complexity" evidence="1">
    <location>
        <begin position="235"/>
        <end position="244"/>
    </location>
</feature>
<feature type="compositionally biased region" description="Basic and acidic residues" evidence="1">
    <location>
        <begin position="190"/>
        <end position="224"/>
    </location>
</feature>
<keyword evidence="2" id="KW-0732">Signal</keyword>
<accession>A0ABS9ED50</accession>
<evidence type="ECO:0000256" key="1">
    <source>
        <dbReference type="SAM" id="MobiDB-lite"/>
    </source>
</evidence>
<feature type="signal peptide" evidence="2">
    <location>
        <begin position="1"/>
        <end position="28"/>
    </location>
</feature>
<organism evidence="3 4">
    <name type="scientific">Maritalea mediterranea</name>
    <dbReference type="NCBI Taxonomy" id="2909667"/>
    <lineage>
        <taxon>Bacteria</taxon>
        <taxon>Pseudomonadati</taxon>
        <taxon>Pseudomonadota</taxon>
        <taxon>Alphaproteobacteria</taxon>
        <taxon>Hyphomicrobiales</taxon>
        <taxon>Devosiaceae</taxon>
        <taxon>Maritalea</taxon>
    </lineage>
</organism>
<comment type="caution">
    <text evidence="3">The sequence shown here is derived from an EMBL/GenBank/DDBJ whole genome shotgun (WGS) entry which is preliminary data.</text>
</comment>
<gene>
    <name evidence="3" type="ORF">L1I42_14440</name>
</gene>
<feature type="compositionally biased region" description="Pro residues" evidence="1">
    <location>
        <begin position="164"/>
        <end position="173"/>
    </location>
</feature>
<dbReference type="RefSeq" id="WP_236115371.1">
    <property type="nucleotide sequence ID" value="NZ_JAKGTI010000003.1"/>
</dbReference>
<feature type="compositionally biased region" description="Acidic residues" evidence="1">
    <location>
        <begin position="139"/>
        <end position="152"/>
    </location>
</feature>
<evidence type="ECO:0000313" key="4">
    <source>
        <dbReference type="Proteomes" id="UP001201217"/>
    </source>
</evidence>
<evidence type="ECO:0000313" key="3">
    <source>
        <dbReference type="EMBL" id="MCF4099690.1"/>
    </source>
</evidence>
<proteinExistence type="predicted"/>
<feature type="chain" id="PRO_5047017418" evidence="2">
    <location>
        <begin position="29"/>
        <end position="344"/>
    </location>
</feature>
<feature type="region of interest" description="Disordered" evidence="1">
    <location>
        <begin position="62"/>
        <end position="245"/>
    </location>
</feature>
<protein>
    <submittedName>
        <fullName evidence="3">Uncharacterized protein</fullName>
    </submittedName>
</protein>
<feature type="compositionally biased region" description="Pro residues" evidence="1">
    <location>
        <begin position="107"/>
        <end position="123"/>
    </location>
</feature>
<reference evidence="3 4" key="1">
    <citation type="submission" date="2022-01" db="EMBL/GenBank/DDBJ databases">
        <title>Maritalea mediterranea sp. nov., isolated from marine plastic residues from the Malva-rosa beach (Valencia, Spain).</title>
        <authorList>
            <person name="Vidal-Verdu A."/>
            <person name="Molina-Menor E."/>
            <person name="Pascual J."/>
            <person name="Pereto J."/>
            <person name="Porcar M."/>
        </authorList>
    </citation>
    <scope>NUCLEOTIDE SEQUENCE [LARGE SCALE GENOMIC DNA]</scope>
    <source>
        <strain evidence="3 4">P4.10X</strain>
    </source>
</reference>